<evidence type="ECO:0000256" key="1">
    <source>
        <dbReference type="ARBA" id="ARBA00007491"/>
    </source>
</evidence>
<dbReference type="SUPFAM" id="SSF143875">
    <property type="entry name" value="ERH-like"/>
    <property type="match status" value="1"/>
</dbReference>
<feature type="compositionally biased region" description="Gly residues" evidence="2">
    <location>
        <begin position="124"/>
        <end position="134"/>
    </location>
</feature>
<feature type="region of interest" description="Disordered" evidence="2">
    <location>
        <begin position="94"/>
        <end position="134"/>
    </location>
</feature>
<dbReference type="OrthoDB" id="7887808at2759"/>
<evidence type="ECO:0000313" key="4">
    <source>
        <dbReference type="Proteomes" id="UP000193560"/>
    </source>
</evidence>
<accession>A0A1X2ICZ9</accession>
<feature type="compositionally biased region" description="Basic residues" evidence="2">
    <location>
        <begin position="108"/>
        <end position="123"/>
    </location>
</feature>
<comment type="caution">
    <text evidence="3">The sequence shown here is derived from an EMBL/GenBank/DDBJ whole genome shotgun (WGS) entry which is preliminary data.</text>
</comment>
<dbReference type="STRING" id="90262.A0A1X2ICZ9"/>
<comment type="similarity">
    <text evidence="1">Belongs to the E(R) family.</text>
</comment>
<name>A0A1X2ICZ9_9FUNG</name>
<dbReference type="PANTHER" id="PTHR12373:SF0">
    <property type="entry name" value="ENHANCER OF RUDIMENTARY HOMOLOG"/>
    <property type="match status" value="1"/>
</dbReference>
<organism evidence="3 4">
    <name type="scientific">Absidia repens</name>
    <dbReference type="NCBI Taxonomy" id="90262"/>
    <lineage>
        <taxon>Eukaryota</taxon>
        <taxon>Fungi</taxon>
        <taxon>Fungi incertae sedis</taxon>
        <taxon>Mucoromycota</taxon>
        <taxon>Mucoromycotina</taxon>
        <taxon>Mucoromycetes</taxon>
        <taxon>Mucorales</taxon>
        <taxon>Cunninghamellaceae</taxon>
        <taxon>Absidia</taxon>
    </lineage>
</organism>
<proteinExistence type="inferred from homology"/>
<reference evidence="3 4" key="1">
    <citation type="submission" date="2016-07" db="EMBL/GenBank/DDBJ databases">
        <title>Pervasive Adenine N6-methylation of Active Genes in Fungi.</title>
        <authorList>
            <consortium name="DOE Joint Genome Institute"/>
            <person name="Mondo S.J."/>
            <person name="Dannebaum R.O."/>
            <person name="Kuo R.C."/>
            <person name="Labutti K."/>
            <person name="Haridas S."/>
            <person name="Kuo A."/>
            <person name="Salamov A."/>
            <person name="Ahrendt S.R."/>
            <person name="Lipzen A."/>
            <person name="Sullivan W."/>
            <person name="Andreopoulos W.B."/>
            <person name="Clum A."/>
            <person name="Lindquist E."/>
            <person name="Daum C."/>
            <person name="Ramamoorthy G.K."/>
            <person name="Gryganskyi A."/>
            <person name="Culley D."/>
            <person name="Magnuson J.K."/>
            <person name="James T.Y."/>
            <person name="O'Malley M.A."/>
            <person name="Stajich J.E."/>
            <person name="Spatafora J.W."/>
            <person name="Visel A."/>
            <person name="Grigoriev I.V."/>
        </authorList>
    </citation>
    <scope>NUCLEOTIDE SEQUENCE [LARGE SCALE GENOMIC DNA]</scope>
    <source>
        <strain evidence="3 4">NRRL 1336</strain>
    </source>
</reference>
<evidence type="ECO:0000313" key="3">
    <source>
        <dbReference type="EMBL" id="ORZ13482.1"/>
    </source>
</evidence>
<dbReference type="InterPro" id="IPR000781">
    <property type="entry name" value="ERH"/>
</dbReference>
<dbReference type="Pfam" id="PF01133">
    <property type="entry name" value="ER"/>
    <property type="match status" value="1"/>
</dbReference>
<evidence type="ECO:0000256" key="2">
    <source>
        <dbReference type="SAM" id="MobiDB-lite"/>
    </source>
</evidence>
<protein>
    <submittedName>
        <fullName evidence="3">Enhancer of rudimentary-domain-containing protein</fullName>
    </submittedName>
</protein>
<dbReference type="EMBL" id="MCGE01000016">
    <property type="protein sequence ID" value="ORZ13482.1"/>
    <property type="molecule type" value="Genomic_DNA"/>
</dbReference>
<dbReference type="Proteomes" id="UP000193560">
    <property type="component" value="Unassembled WGS sequence"/>
</dbReference>
<dbReference type="InterPro" id="IPR035912">
    <property type="entry name" value="EHR_sf"/>
</dbReference>
<keyword evidence="4" id="KW-1185">Reference proteome</keyword>
<dbReference type="PANTHER" id="PTHR12373">
    <property type="entry name" value="ENHANCER OF RUDIMENTARY ERH"/>
    <property type="match status" value="1"/>
</dbReference>
<dbReference type="Gene3D" id="3.30.2260.10">
    <property type="entry name" value="Enhancer of rudimentary"/>
    <property type="match status" value="1"/>
</dbReference>
<dbReference type="AlphaFoldDB" id="A0A1X2ICZ9"/>
<sequence>MTAHTILLVQPTRDPASRTYYDCDTVALAMDQVATLYEDRLMEETPSLTQLQYSADDLLSFVDGHKEFVALVFDRNTNHYAPHDHTWIKDRLITHLTNKQRQGQPRPSHNHHHHHSPPSRGRGRGGYGGGQRRY</sequence>
<gene>
    <name evidence="3" type="ORF">BCR42DRAFT_492889</name>
</gene>